<evidence type="ECO:0000313" key="2">
    <source>
        <dbReference type="RefSeq" id="XP_038987571.1"/>
    </source>
</evidence>
<dbReference type="SUPFAM" id="SSF53474">
    <property type="entry name" value="alpha/beta-Hydrolases"/>
    <property type="match status" value="1"/>
</dbReference>
<dbReference type="PANTHER" id="PTHR31479:SF2">
    <property type="entry name" value="ALPHA_BETA-HYDROLASES SUPERFAMILY PROTEIN"/>
    <property type="match status" value="1"/>
</dbReference>
<dbReference type="Proteomes" id="UP000228380">
    <property type="component" value="Chromosome 11"/>
</dbReference>
<dbReference type="Gene3D" id="3.40.50.1820">
    <property type="entry name" value="alpha/beta hydrolase"/>
    <property type="match status" value="1"/>
</dbReference>
<dbReference type="AlphaFoldDB" id="A0A8B9ALG4"/>
<dbReference type="InterPro" id="IPR029058">
    <property type="entry name" value="AB_hydrolase_fold"/>
</dbReference>
<reference evidence="2" key="2">
    <citation type="submission" date="2025-08" db="UniProtKB">
        <authorList>
            <consortium name="RefSeq"/>
        </authorList>
    </citation>
    <scope>IDENTIFICATION</scope>
    <source>
        <tissue evidence="2">Young leaves</tissue>
    </source>
</reference>
<protein>
    <submittedName>
        <fullName evidence="2">GDSL esterase/lipase At4g10955-like isoform X1</fullName>
    </submittedName>
</protein>
<dbReference type="GeneID" id="103699925"/>
<reference evidence="1" key="1">
    <citation type="journal article" date="2019" name="Nat. Commun.">
        <title>Genome-wide association mapping of date palm fruit traits.</title>
        <authorList>
            <person name="Hazzouri K.M."/>
            <person name="Gros-Balthazard M."/>
            <person name="Flowers J.M."/>
            <person name="Copetti D."/>
            <person name="Lemansour A."/>
            <person name="Lebrun M."/>
            <person name="Masmoudi K."/>
            <person name="Ferrand S."/>
            <person name="Dhar M.I."/>
            <person name="Fresquez Z.A."/>
            <person name="Rosas U."/>
            <person name="Zhang J."/>
            <person name="Talag J."/>
            <person name="Lee S."/>
            <person name="Kudrna D."/>
            <person name="Powell R.F."/>
            <person name="Leitch I.J."/>
            <person name="Krueger R.R."/>
            <person name="Wing R.A."/>
            <person name="Amiri K.M.A."/>
            <person name="Purugganan M.D."/>
        </authorList>
    </citation>
    <scope>NUCLEOTIDE SEQUENCE [LARGE SCALE GENOMIC DNA]</scope>
    <source>
        <strain evidence="1">cv. Khalas</strain>
    </source>
</reference>
<accession>A0A8B9ALG4</accession>
<organism evidence="1 2">
    <name type="scientific">Phoenix dactylifera</name>
    <name type="common">Date palm</name>
    <dbReference type="NCBI Taxonomy" id="42345"/>
    <lineage>
        <taxon>Eukaryota</taxon>
        <taxon>Viridiplantae</taxon>
        <taxon>Streptophyta</taxon>
        <taxon>Embryophyta</taxon>
        <taxon>Tracheophyta</taxon>
        <taxon>Spermatophyta</taxon>
        <taxon>Magnoliopsida</taxon>
        <taxon>Liliopsida</taxon>
        <taxon>Arecaceae</taxon>
        <taxon>Coryphoideae</taxon>
        <taxon>Phoeniceae</taxon>
        <taxon>Phoenix</taxon>
    </lineage>
</organism>
<gene>
    <name evidence="2" type="primary">LOC103699925</name>
</gene>
<keyword evidence="1" id="KW-1185">Reference proteome</keyword>
<name>A0A8B9ALG4_PHODC</name>
<dbReference type="PANTHER" id="PTHR31479">
    <property type="entry name" value="ALPHA/BETA-HYDROLASES SUPERFAMILY PROTEIN"/>
    <property type="match status" value="1"/>
</dbReference>
<evidence type="ECO:0000313" key="1">
    <source>
        <dbReference type="Proteomes" id="UP000228380"/>
    </source>
</evidence>
<sequence>MPSEITGRRARCRRYGIRCRRLPSSGGRNCPHHQRSIAATLVQGAYVLEHDRQKNRHGPEACAPAWWENFHFELIRKLVDVDDFSIFGAIYEFKSPSSIQNSSNGNAPKFVIAFRGNLFKKESISQDLKLDIRFLINDLDRTPRFEIAMQAVRNLVSAGGQNVWLAGHSLGSAITTLAGKNMAKTGINLRTFLFNPPFISAPLERIKEEKVKQGIRIAKSFITAGLAVAVRGHDNSSEGSFAMLASWVPNLFVNPADVICSEYIGYFEHRKTMEKIGAGHIEKLATQTSGRHMVRSLFLSEPGKESEPLRLLPSARLTRNLSPSPDFRQAHGIRQWWEPDLNLQCEEYIYN</sequence>
<dbReference type="KEGG" id="pda:103699925"/>
<dbReference type="OrthoDB" id="58570at2759"/>
<dbReference type="RefSeq" id="XP_038987571.1">
    <property type="nucleotide sequence ID" value="XM_039131643.1"/>
</dbReference>
<proteinExistence type="predicted"/>